<feature type="transmembrane region" description="Helical" evidence="6">
    <location>
        <begin position="92"/>
        <end position="114"/>
    </location>
</feature>
<dbReference type="Pfam" id="PF02361">
    <property type="entry name" value="CbiQ"/>
    <property type="match status" value="1"/>
</dbReference>
<comment type="caution">
    <text evidence="7">The sequence shown here is derived from an EMBL/GenBank/DDBJ whole genome shotgun (WGS) entry which is preliminary data.</text>
</comment>
<evidence type="ECO:0000256" key="5">
    <source>
        <dbReference type="ARBA" id="ARBA00023136"/>
    </source>
</evidence>
<dbReference type="STRING" id="314283.MED297_11390"/>
<dbReference type="InterPro" id="IPR003339">
    <property type="entry name" value="ABC/ECF_trnsptr_transmembrane"/>
</dbReference>
<reference evidence="7 8" key="1">
    <citation type="submission" date="2006-02" db="EMBL/GenBank/DDBJ databases">
        <authorList>
            <person name="Pinhassi J."/>
            <person name="Pedros-Alio C."/>
            <person name="Ferriera S."/>
            <person name="Johnson J."/>
            <person name="Kravitz S."/>
            <person name="Halpern A."/>
            <person name="Remington K."/>
            <person name="Beeson K."/>
            <person name="Tran B."/>
            <person name="Rogers Y.-H."/>
            <person name="Friedman R."/>
            <person name="Venter J.C."/>
        </authorList>
    </citation>
    <scope>NUCLEOTIDE SEQUENCE [LARGE SCALE GENOMIC DNA]</scope>
    <source>
        <strain evidence="7 8">MED297</strain>
    </source>
</reference>
<evidence type="ECO:0000256" key="3">
    <source>
        <dbReference type="ARBA" id="ARBA00022692"/>
    </source>
</evidence>
<keyword evidence="5 6" id="KW-0472">Membrane</keyword>
<evidence type="ECO:0000313" key="7">
    <source>
        <dbReference type="EMBL" id="EAR10616.1"/>
    </source>
</evidence>
<protein>
    <submittedName>
        <fullName evidence="7">Uncharacterized protein</fullName>
    </submittedName>
</protein>
<sequence length="136" mass="15761">MAAVVSFKEELIFSRLIKTNSYRPMLWMFTIRFFLQWWLASWQLGVIVVLRMITLILLANAVTITSTLDDITEMFLWLMCPHRKLGSATENLAFAMSLCIHFIPILIAILNTLLDARRLRINDRPLIDRLGIIAQP</sequence>
<comment type="similarity">
    <text evidence="2">Belongs to the CbiQ family.</text>
</comment>
<dbReference type="GO" id="GO:0005886">
    <property type="term" value="C:plasma membrane"/>
    <property type="evidence" value="ECO:0007669"/>
    <property type="project" value="UniProtKB-ARBA"/>
</dbReference>
<evidence type="ECO:0000256" key="1">
    <source>
        <dbReference type="ARBA" id="ARBA00004141"/>
    </source>
</evidence>
<accession>A4BB03</accession>
<evidence type="ECO:0000256" key="2">
    <source>
        <dbReference type="ARBA" id="ARBA00008564"/>
    </source>
</evidence>
<gene>
    <name evidence="7" type="ORF">MED297_11390</name>
</gene>
<organism evidence="7 8">
    <name type="scientific">Reinekea blandensis MED297</name>
    <dbReference type="NCBI Taxonomy" id="314283"/>
    <lineage>
        <taxon>Bacteria</taxon>
        <taxon>Pseudomonadati</taxon>
        <taxon>Pseudomonadota</taxon>
        <taxon>Gammaproteobacteria</taxon>
        <taxon>Oceanospirillales</taxon>
        <taxon>Saccharospirillaceae</taxon>
        <taxon>Reinekea</taxon>
    </lineage>
</organism>
<comment type="subcellular location">
    <subcellularLocation>
        <location evidence="1">Membrane</location>
        <topology evidence="1">Multi-pass membrane protein</topology>
    </subcellularLocation>
</comment>
<dbReference type="Proteomes" id="UP000005953">
    <property type="component" value="Unassembled WGS sequence"/>
</dbReference>
<dbReference type="AlphaFoldDB" id="A4BB03"/>
<keyword evidence="3 6" id="KW-0812">Transmembrane</keyword>
<evidence type="ECO:0000256" key="4">
    <source>
        <dbReference type="ARBA" id="ARBA00022989"/>
    </source>
</evidence>
<dbReference type="EMBL" id="AAOE01000003">
    <property type="protein sequence ID" value="EAR10616.1"/>
    <property type="molecule type" value="Genomic_DNA"/>
</dbReference>
<proteinExistence type="inferred from homology"/>
<name>A4BB03_9GAMM</name>
<keyword evidence="8" id="KW-1185">Reference proteome</keyword>
<evidence type="ECO:0000256" key="6">
    <source>
        <dbReference type="SAM" id="Phobius"/>
    </source>
</evidence>
<dbReference type="HOGENOM" id="CLU_1873741_0_0_6"/>
<keyword evidence="4 6" id="KW-1133">Transmembrane helix</keyword>
<feature type="transmembrane region" description="Helical" evidence="6">
    <location>
        <begin position="33"/>
        <end position="59"/>
    </location>
</feature>
<evidence type="ECO:0000313" key="8">
    <source>
        <dbReference type="Proteomes" id="UP000005953"/>
    </source>
</evidence>